<dbReference type="AlphaFoldDB" id="A0A2X1MV31"/>
<gene>
    <name evidence="2" type="primary">bioH_2</name>
    <name evidence="2" type="ORF">NCTC9073_00520</name>
</gene>
<evidence type="ECO:0000313" key="3">
    <source>
        <dbReference type="Proteomes" id="UP000250780"/>
    </source>
</evidence>
<evidence type="ECO:0000313" key="2">
    <source>
        <dbReference type="EMBL" id="SPX09273.1"/>
    </source>
</evidence>
<dbReference type="GO" id="GO:0106435">
    <property type="term" value="F:carboxylesterase activity"/>
    <property type="evidence" value="ECO:0007669"/>
    <property type="project" value="UniProtKB-EC"/>
</dbReference>
<dbReference type="SUPFAM" id="SSF53474">
    <property type="entry name" value="alpha/beta-Hydrolases"/>
    <property type="match status" value="1"/>
</dbReference>
<keyword evidence="2" id="KW-0378">Hydrolase</keyword>
<dbReference type="Proteomes" id="UP000250780">
    <property type="component" value="Unassembled WGS sequence"/>
</dbReference>
<dbReference type="Pfam" id="PF00561">
    <property type="entry name" value="Abhydrolase_1"/>
    <property type="match status" value="1"/>
</dbReference>
<accession>A0A2X1MV31</accession>
<organism evidence="2 3">
    <name type="scientific">Escherichia coli</name>
    <dbReference type="NCBI Taxonomy" id="562"/>
    <lineage>
        <taxon>Bacteria</taxon>
        <taxon>Pseudomonadati</taxon>
        <taxon>Pseudomonadota</taxon>
        <taxon>Gammaproteobacteria</taxon>
        <taxon>Enterobacterales</taxon>
        <taxon>Enterobacteriaceae</taxon>
        <taxon>Escherichia</taxon>
    </lineage>
</organism>
<dbReference type="GO" id="GO:0090499">
    <property type="term" value="F:pimelyl-[acyl-carrier protein] methyl ester esterase activity"/>
    <property type="evidence" value="ECO:0007669"/>
    <property type="project" value="UniProtKB-EC"/>
</dbReference>
<sequence length="139" mass="14826">MFILCCCTDGDWNAEVWRCIDEELSSHFTLHLVDLPGFGRSRGFGALSLADMAEAVLQQAPDKAIWLGWSLGGLGGKPDCVNPSRACSGAGHRGVVTLFSARDEWPGIKPDVLAGFQQQLSDDFSAYSGAVPGVTNHGD</sequence>
<feature type="domain" description="AB hydrolase-1" evidence="1">
    <location>
        <begin position="13"/>
        <end position="74"/>
    </location>
</feature>
<protein>
    <submittedName>
        <fullName evidence="2">Carboxylesterase (Biotin synthesis protein BioH)</fullName>
        <ecNumber evidence="2">3.1.1.1</ecNumber>
        <ecNumber evidence="2">3.1.1.85</ecNumber>
    </submittedName>
</protein>
<dbReference type="EC" id="3.1.1.1" evidence="2"/>
<dbReference type="EC" id="3.1.1.85" evidence="2"/>
<dbReference type="EMBL" id="UASD01000004">
    <property type="protein sequence ID" value="SPX09273.1"/>
    <property type="molecule type" value="Genomic_DNA"/>
</dbReference>
<dbReference type="InterPro" id="IPR000073">
    <property type="entry name" value="AB_hydrolase_1"/>
</dbReference>
<evidence type="ECO:0000259" key="1">
    <source>
        <dbReference type="Pfam" id="PF00561"/>
    </source>
</evidence>
<name>A0A2X1MV31_ECOLX</name>
<reference evidence="2 3" key="1">
    <citation type="submission" date="2018-06" db="EMBL/GenBank/DDBJ databases">
        <authorList>
            <consortium name="Pathogen Informatics"/>
            <person name="Doyle S."/>
        </authorList>
    </citation>
    <scope>NUCLEOTIDE SEQUENCE [LARGE SCALE GENOMIC DNA]</scope>
    <source>
        <strain evidence="2 3">NCTC9073</strain>
    </source>
</reference>
<dbReference type="InterPro" id="IPR029058">
    <property type="entry name" value="AB_hydrolase_fold"/>
</dbReference>
<proteinExistence type="predicted"/>
<dbReference type="Gene3D" id="3.40.50.1820">
    <property type="entry name" value="alpha/beta hydrolase"/>
    <property type="match status" value="1"/>
</dbReference>